<dbReference type="OrthoDB" id="3538230at2"/>
<feature type="transmembrane region" description="Helical" evidence="1">
    <location>
        <begin position="151"/>
        <end position="171"/>
    </location>
</feature>
<feature type="transmembrane region" description="Helical" evidence="1">
    <location>
        <begin position="125"/>
        <end position="144"/>
    </location>
</feature>
<keyword evidence="3" id="KW-1185">Reference proteome</keyword>
<comment type="caution">
    <text evidence="2">The sequence shown here is derived from an EMBL/GenBank/DDBJ whole genome shotgun (WGS) entry which is preliminary data.</text>
</comment>
<feature type="transmembrane region" description="Helical" evidence="1">
    <location>
        <begin position="191"/>
        <end position="210"/>
    </location>
</feature>
<keyword evidence="1" id="KW-1133">Transmembrane helix</keyword>
<name>A0A563EKD7_9PSEU</name>
<keyword evidence="1" id="KW-0812">Transmembrane</keyword>
<evidence type="ECO:0000256" key="1">
    <source>
        <dbReference type="SAM" id="Phobius"/>
    </source>
</evidence>
<accession>A0A563EKD7</accession>
<evidence type="ECO:0000313" key="3">
    <source>
        <dbReference type="Proteomes" id="UP000316639"/>
    </source>
</evidence>
<feature type="transmembrane region" description="Helical" evidence="1">
    <location>
        <begin position="12"/>
        <end position="35"/>
    </location>
</feature>
<proteinExistence type="predicted"/>
<gene>
    <name evidence="2" type="ORF">FKR81_33270</name>
</gene>
<dbReference type="Proteomes" id="UP000316639">
    <property type="component" value="Unassembled WGS sequence"/>
</dbReference>
<feature type="transmembrane region" description="Helical" evidence="1">
    <location>
        <begin position="55"/>
        <end position="73"/>
    </location>
</feature>
<sequence length="220" mass="23376">MRIMTSLSRTLLPFLVLVWAGALVVVLALTFVVSVWKGVSISGWNIAAAQISRWVLFWVGVYLISNFLSIAVAHGRTRREFLWQAAAFALLISVVLAAVTRFGFLVESLVYRGMDWSTGDAGGGILEYSLVYAVWSAVGAFMAASFIRFSSAALVTIPIGVVLIVPAGSLVSGANSLPFLGSLPGFTHGQAMLLTLGTVVVALGLAWAVAREMPIRTKAG</sequence>
<keyword evidence="1" id="KW-0472">Membrane</keyword>
<dbReference type="AlphaFoldDB" id="A0A563EKD7"/>
<dbReference type="EMBL" id="VOBR01000027">
    <property type="protein sequence ID" value="TWP47317.1"/>
    <property type="molecule type" value="Genomic_DNA"/>
</dbReference>
<feature type="transmembrane region" description="Helical" evidence="1">
    <location>
        <begin position="85"/>
        <end position="105"/>
    </location>
</feature>
<organism evidence="2 3">
    <name type="scientific">Lentzea tibetensis</name>
    <dbReference type="NCBI Taxonomy" id="2591470"/>
    <lineage>
        <taxon>Bacteria</taxon>
        <taxon>Bacillati</taxon>
        <taxon>Actinomycetota</taxon>
        <taxon>Actinomycetes</taxon>
        <taxon>Pseudonocardiales</taxon>
        <taxon>Pseudonocardiaceae</taxon>
        <taxon>Lentzea</taxon>
    </lineage>
</organism>
<protein>
    <submittedName>
        <fullName evidence="2">Uncharacterized protein</fullName>
    </submittedName>
</protein>
<dbReference type="RefSeq" id="WP_146358175.1">
    <property type="nucleotide sequence ID" value="NZ_VOBR01000027.1"/>
</dbReference>
<reference evidence="2 3" key="1">
    <citation type="submission" date="2019-07" db="EMBL/GenBank/DDBJ databases">
        <title>Lentzea xizangensis sp. nov., isolated from Qinghai-Tibetan Plateau Soils.</title>
        <authorList>
            <person name="Huang J."/>
        </authorList>
    </citation>
    <scope>NUCLEOTIDE SEQUENCE [LARGE SCALE GENOMIC DNA]</scope>
    <source>
        <strain evidence="2 3">FXJ1.1311</strain>
    </source>
</reference>
<evidence type="ECO:0000313" key="2">
    <source>
        <dbReference type="EMBL" id="TWP47317.1"/>
    </source>
</evidence>